<gene>
    <name evidence="2" type="ORF">NQ317_017816</name>
</gene>
<name>A0ABQ9K1Y7_9CUCU</name>
<feature type="compositionally biased region" description="Low complexity" evidence="1">
    <location>
        <begin position="17"/>
        <end position="30"/>
    </location>
</feature>
<feature type="compositionally biased region" description="Polar residues" evidence="1">
    <location>
        <begin position="32"/>
        <end position="45"/>
    </location>
</feature>
<dbReference type="EMBL" id="JAPWTJ010000045">
    <property type="protein sequence ID" value="KAJ8984164.1"/>
    <property type="molecule type" value="Genomic_DNA"/>
</dbReference>
<evidence type="ECO:0000313" key="3">
    <source>
        <dbReference type="Proteomes" id="UP001162164"/>
    </source>
</evidence>
<feature type="compositionally biased region" description="Polar residues" evidence="1">
    <location>
        <begin position="57"/>
        <end position="67"/>
    </location>
</feature>
<sequence length="583" mass="67016">MDWRCLMQNVGQQYGQGAAPPHHGAPFGHPETASNTGGSITSSLRQFRKKDVDKQQVNENHSSTTESHVARVAPHNHYPPRPAENYRYQTQFPDYSVPQPVKYSEISELHPLQEQPPQSVIQKPKGKDYMEMCNVQQGHMNHLGGQQPAYAPDANLHGHVQYQPPKDHQVHTVFKPESQYFPKDAQYQPMPHQIPKYSMPPGHAQVRKYPSENDFLSQLRRLNPSMARSIMSEHQMQESQPYQSMDQNRMYQNQRYMNYPSGLQGSPYSSHGYMPPQNYGNYPPSCSYTRPPQMAPRFPAMNPHERSMSPRRRYSDNLPINSMNYGGLPQKISPNYPQYNAPEYAQHYQHRRTLPEYYQQPCRSAQYLSHQINPQEIPESRVTVSDSIKQYIENWADEETASEMNQIETNRLIKETIRVRDDQSTETVYMINASELQYLENGIPIVTSENIPLVTSENGQYIIKSGVSIDNSTGMVRIMEKTNPIDPENGGERVVNLHIMDPFKPDCMLASKPNDPNQRQEEVPYEKPKVVIHQNTVIHPSNQKITIREAENEDVHNKIGSSLPIIDGESPHDPLEKFEESIF</sequence>
<accession>A0ABQ9K1Y7</accession>
<feature type="compositionally biased region" description="Basic and acidic residues" evidence="1">
    <location>
        <begin position="569"/>
        <end position="583"/>
    </location>
</feature>
<protein>
    <submittedName>
        <fullName evidence="2">Uncharacterized protein</fullName>
    </submittedName>
</protein>
<reference evidence="2" key="1">
    <citation type="journal article" date="2023" name="Insect Mol. Biol.">
        <title>Genome sequencing provides insights into the evolution of gene families encoding plant cell wall-degrading enzymes in longhorned beetles.</title>
        <authorList>
            <person name="Shin N.R."/>
            <person name="Okamura Y."/>
            <person name="Kirsch R."/>
            <person name="Pauchet Y."/>
        </authorList>
    </citation>
    <scope>NUCLEOTIDE SEQUENCE</scope>
    <source>
        <strain evidence="2">MMC_N1</strain>
    </source>
</reference>
<comment type="caution">
    <text evidence="2">The sequence shown here is derived from an EMBL/GenBank/DDBJ whole genome shotgun (WGS) entry which is preliminary data.</text>
</comment>
<organism evidence="2 3">
    <name type="scientific">Molorchus minor</name>
    <dbReference type="NCBI Taxonomy" id="1323400"/>
    <lineage>
        <taxon>Eukaryota</taxon>
        <taxon>Metazoa</taxon>
        <taxon>Ecdysozoa</taxon>
        <taxon>Arthropoda</taxon>
        <taxon>Hexapoda</taxon>
        <taxon>Insecta</taxon>
        <taxon>Pterygota</taxon>
        <taxon>Neoptera</taxon>
        <taxon>Endopterygota</taxon>
        <taxon>Coleoptera</taxon>
        <taxon>Polyphaga</taxon>
        <taxon>Cucujiformia</taxon>
        <taxon>Chrysomeloidea</taxon>
        <taxon>Cerambycidae</taxon>
        <taxon>Lamiinae</taxon>
        <taxon>Monochamini</taxon>
        <taxon>Molorchus</taxon>
    </lineage>
</organism>
<feature type="region of interest" description="Disordered" evidence="1">
    <location>
        <begin position="560"/>
        <end position="583"/>
    </location>
</feature>
<dbReference type="Proteomes" id="UP001162164">
    <property type="component" value="Unassembled WGS sequence"/>
</dbReference>
<evidence type="ECO:0000256" key="1">
    <source>
        <dbReference type="SAM" id="MobiDB-lite"/>
    </source>
</evidence>
<keyword evidence="3" id="KW-1185">Reference proteome</keyword>
<evidence type="ECO:0000313" key="2">
    <source>
        <dbReference type="EMBL" id="KAJ8984164.1"/>
    </source>
</evidence>
<feature type="region of interest" description="Disordered" evidence="1">
    <location>
        <begin position="14"/>
        <end position="81"/>
    </location>
</feature>
<proteinExistence type="predicted"/>